<proteinExistence type="predicted"/>
<dbReference type="InParanoid" id="B9SII9"/>
<feature type="region of interest" description="Disordered" evidence="1">
    <location>
        <begin position="31"/>
        <end position="133"/>
    </location>
</feature>
<dbReference type="Proteomes" id="UP000008311">
    <property type="component" value="Unassembled WGS sequence"/>
</dbReference>
<feature type="compositionally biased region" description="Basic residues" evidence="1">
    <location>
        <begin position="110"/>
        <end position="120"/>
    </location>
</feature>
<feature type="compositionally biased region" description="Basic and acidic residues" evidence="1">
    <location>
        <begin position="31"/>
        <end position="42"/>
    </location>
</feature>
<feature type="compositionally biased region" description="Acidic residues" evidence="1">
    <location>
        <begin position="43"/>
        <end position="68"/>
    </location>
</feature>
<evidence type="ECO:0000313" key="3">
    <source>
        <dbReference type="Proteomes" id="UP000008311"/>
    </source>
</evidence>
<name>B9SII9_RICCO</name>
<organism evidence="2 3">
    <name type="scientific">Ricinus communis</name>
    <name type="common">Castor bean</name>
    <dbReference type="NCBI Taxonomy" id="3988"/>
    <lineage>
        <taxon>Eukaryota</taxon>
        <taxon>Viridiplantae</taxon>
        <taxon>Streptophyta</taxon>
        <taxon>Embryophyta</taxon>
        <taxon>Tracheophyta</taxon>
        <taxon>Spermatophyta</taxon>
        <taxon>Magnoliopsida</taxon>
        <taxon>eudicotyledons</taxon>
        <taxon>Gunneridae</taxon>
        <taxon>Pentapetalae</taxon>
        <taxon>rosids</taxon>
        <taxon>fabids</taxon>
        <taxon>Malpighiales</taxon>
        <taxon>Euphorbiaceae</taxon>
        <taxon>Acalyphoideae</taxon>
        <taxon>Acalypheae</taxon>
        <taxon>Ricinus</taxon>
    </lineage>
</organism>
<feature type="compositionally biased region" description="Polar residues" evidence="1">
    <location>
        <begin position="121"/>
        <end position="133"/>
    </location>
</feature>
<keyword evidence="3" id="KW-1185">Reference proteome</keyword>
<dbReference type="EMBL" id="EQ973973">
    <property type="protein sequence ID" value="EEF36582.1"/>
    <property type="molecule type" value="Genomic_DNA"/>
</dbReference>
<evidence type="ECO:0000313" key="2">
    <source>
        <dbReference type="EMBL" id="EEF36582.1"/>
    </source>
</evidence>
<feature type="compositionally biased region" description="Polar residues" evidence="1">
    <location>
        <begin position="81"/>
        <end position="97"/>
    </location>
</feature>
<evidence type="ECO:0000256" key="1">
    <source>
        <dbReference type="SAM" id="MobiDB-lite"/>
    </source>
</evidence>
<gene>
    <name evidence="2" type="ORF">RCOM_1419640</name>
</gene>
<dbReference type="AlphaFoldDB" id="B9SII9"/>
<sequence>MAMLESISRGHGKINIFVEGDKVVEKTLPSKEKEVVSNKNEAEEIDVDGEYEGVDIDMTLEGECENSEEAGRKGRPPKKCGQQTATHSETTSGTGRSTLARAPSQASIRPTHKMTTRKKQQIPTNVDNKMSNL</sequence>
<protein>
    <submittedName>
        <fullName evidence="2">Uncharacterized protein</fullName>
    </submittedName>
</protein>
<reference evidence="3" key="1">
    <citation type="journal article" date="2010" name="Nat. Biotechnol.">
        <title>Draft genome sequence of the oilseed species Ricinus communis.</title>
        <authorList>
            <person name="Chan A.P."/>
            <person name="Crabtree J."/>
            <person name="Zhao Q."/>
            <person name="Lorenzi H."/>
            <person name="Orvis J."/>
            <person name="Puiu D."/>
            <person name="Melake-Berhan A."/>
            <person name="Jones K.M."/>
            <person name="Redman J."/>
            <person name="Chen G."/>
            <person name="Cahoon E.B."/>
            <person name="Gedil M."/>
            <person name="Stanke M."/>
            <person name="Haas B.J."/>
            <person name="Wortman J.R."/>
            <person name="Fraser-Liggett C.M."/>
            <person name="Ravel J."/>
            <person name="Rabinowicz P.D."/>
        </authorList>
    </citation>
    <scope>NUCLEOTIDE SEQUENCE [LARGE SCALE GENOMIC DNA]</scope>
    <source>
        <strain evidence="3">cv. Hale</strain>
    </source>
</reference>
<accession>B9SII9</accession>